<gene>
    <name evidence="2" type="ORF">AMECASPLE_036426</name>
</gene>
<evidence type="ECO:0000313" key="3">
    <source>
        <dbReference type="Proteomes" id="UP001469553"/>
    </source>
</evidence>
<dbReference type="Proteomes" id="UP001469553">
    <property type="component" value="Unassembled WGS sequence"/>
</dbReference>
<protein>
    <submittedName>
        <fullName evidence="2">Uncharacterized protein</fullName>
    </submittedName>
</protein>
<proteinExistence type="predicted"/>
<name>A0ABV1AE00_9TELE</name>
<evidence type="ECO:0000313" key="2">
    <source>
        <dbReference type="EMBL" id="MEQ2316812.1"/>
    </source>
</evidence>
<accession>A0ABV1AE00</accession>
<keyword evidence="1" id="KW-0732">Signal</keyword>
<evidence type="ECO:0000256" key="1">
    <source>
        <dbReference type="SAM" id="SignalP"/>
    </source>
</evidence>
<reference evidence="2 3" key="1">
    <citation type="submission" date="2021-06" db="EMBL/GenBank/DDBJ databases">
        <authorList>
            <person name="Palmer J.M."/>
        </authorList>
    </citation>
    <scope>NUCLEOTIDE SEQUENCE [LARGE SCALE GENOMIC DNA]</scope>
    <source>
        <strain evidence="2 3">AS_MEX2019</strain>
        <tissue evidence="2">Muscle</tissue>
    </source>
</reference>
<dbReference type="EMBL" id="JAHRIP010090408">
    <property type="protein sequence ID" value="MEQ2316812.1"/>
    <property type="molecule type" value="Genomic_DNA"/>
</dbReference>
<comment type="caution">
    <text evidence="2">The sequence shown here is derived from an EMBL/GenBank/DDBJ whole genome shotgun (WGS) entry which is preliminary data.</text>
</comment>
<feature type="signal peptide" evidence="1">
    <location>
        <begin position="1"/>
        <end position="31"/>
    </location>
</feature>
<organism evidence="2 3">
    <name type="scientific">Ameca splendens</name>
    <dbReference type="NCBI Taxonomy" id="208324"/>
    <lineage>
        <taxon>Eukaryota</taxon>
        <taxon>Metazoa</taxon>
        <taxon>Chordata</taxon>
        <taxon>Craniata</taxon>
        <taxon>Vertebrata</taxon>
        <taxon>Euteleostomi</taxon>
        <taxon>Actinopterygii</taxon>
        <taxon>Neopterygii</taxon>
        <taxon>Teleostei</taxon>
        <taxon>Neoteleostei</taxon>
        <taxon>Acanthomorphata</taxon>
        <taxon>Ovalentaria</taxon>
        <taxon>Atherinomorphae</taxon>
        <taxon>Cyprinodontiformes</taxon>
        <taxon>Goodeidae</taxon>
        <taxon>Ameca</taxon>
    </lineage>
</organism>
<sequence length="72" mass="8125">MIIPGNTSPRCRLTWSLAFSHLGIILPLQWCEKFDLPSRCFLLGCPGPQRGISAERLLLYTDSSGTRCRLYP</sequence>
<feature type="chain" id="PRO_5045059576" evidence="1">
    <location>
        <begin position="32"/>
        <end position="72"/>
    </location>
</feature>
<keyword evidence="3" id="KW-1185">Reference proteome</keyword>